<dbReference type="EMBL" id="CP036289">
    <property type="protein sequence ID" value="QDU77603.1"/>
    <property type="molecule type" value="Genomic_DNA"/>
</dbReference>
<keyword evidence="3" id="KW-0540">Nuclease</keyword>
<dbReference type="PANTHER" id="PTHR14859:SF15">
    <property type="entry name" value="ENDONUCLEASE_EXONUCLEASE_PHOSPHATASE DOMAIN-CONTAINING PROTEIN"/>
    <property type="match status" value="1"/>
</dbReference>
<dbReference type="GO" id="GO:0004519">
    <property type="term" value="F:endonuclease activity"/>
    <property type="evidence" value="ECO:0007669"/>
    <property type="project" value="UniProtKB-KW"/>
</dbReference>
<dbReference type="InterPro" id="IPR036691">
    <property type="entry name" value="Endo/exonu/phosph_ase_sf"/>
</dbReference>
<dbReference type="InterPro" id="IPR005135">
    <property type="entry name" value="Endo/exonuclease/phosphatase"/>
</dbReference>
<dbReference type="GO" id="GO:0006506">
    <property type="term" value="P:GPI anchor biosynthetic process"/>
    <property type="evidence" value="ECO:0007669"/>
    <property type="project" value="TreeGrafter"/>
</dbReference>
<evidence type="ECO:0000313" key="3">
    <source>
        <dbReference type="EMBL" id="QDU77603.1"/>
    </source>
</evidence>
<evidence type="ECO:0000259" key="2">
    <source>
        <dbReference type="Pfam" id="PF03372"/>
    </source>
</evidence>
<keyword evidence="3" id="KW-0269">Exonuclease</keyword>
<dbReference type="Pfam" id="PF03372">
    <property type="entry name" value="Exo_endo_phos"/>
    <property type="match status" value="1"/>
</dbReference>
<keyword evidence="3" id="KW-0378">Hydrolase</keyword>
<keyword evidence="4" id="KW-1185">Reference proteome</keyword>
<accession>A0A518CEE8</accession>
<gene>
    <name evidence="3" type="ORF">Pan97_46750</name>
</gene>
<sequence precursor="true">MSTSLKILMVLLALVFAPTASADEPIRIRVVSYNIHHGEGTDGKLDLSRIAQVVSDAKPDIIALQEVDRNTKRTGNVDQAAELARLLEMNGVFGGNIDLQGGHYGNAILTRYASISSTNHQLPSLANGEQRGVMEADIAVPGFKLPLKFLATHYDHRPDENERIASCEMIAQLTRDWGDRPALLAGDLNALPESKPLMLLEKDWIRSNREVLPTIPSDQPTRQIDYILLRPNMGWKVVECRLLDGVVASDHRGILAVLEWSEPASN</sequence>
<dbReference type="KEGG" id="bvo:Pan97_46750"/>
<organism evidence="3 4">
    <name type="scientific">Bremerella volcania</name>
    <dbReference type="NCBI Taxonomy" id="2527984"/>
    <lineage>
        <taxon>Bacteria</taxon>
        <taxon>Pseudomonadati</taxon>
        <taxon>Planctomycetota</taxon>
        <taxon>Planctomycetia</taxon>
        <taxon>Pirellulales</taxon>
        <taxon>Pirellulaceae</taxon>
        <taxon>Bremerella</taxon>
    </lineage>
</organism>
<dbReference type="OrthoDB" id="155529at2"/>
<feature type="signal peptide" evidence="1">
    <location>
        <begin position="1"/>
        <end position="22"/>
    </location>
</feature>
<evidence type="ECO:0000313" key="4">
    <source>
        <dbReference type="Proteomes" id="UP000318626"/>
    </source>
</evidence>
<keyword evidence="1" id="KW-0732">Signal</keyword>
<dbReference type="GO" id="GO:0016020">
    <property type="term" value="C:membrane"/>
    <property type="evidence" value="ECO:0007669"/>
    <property type="project" value="GOC"/>
</dbReference>
<dbReference type="Proteomes" id="UP000318626">
    <property type="component" value="Chromosome"/>
</dbReference>
<name>A0A518CEE8_9BACT</name>
<dbReference type="Gene3D" id="3.60.10.10">
    <property type="entry name" value="Endonuclease/exonuclease/phosphatase"/>
    <property type="match status" value="1"/>
</dbReference>
<reference evidence="4" key="1">
    <citation type="submission" date="2019-02" db="EMBL/GenBank/DDBJ databases">
        <title>Deep-cultivation of Planctomycetes and their phenomic and genomic characterization uncovers novel biology.</title>
        <authorList>
            <person name="Wiegand S."/>
            <person name="Jogler M."/>
            <person name="Boedeker C."/>
            <person name="Pinto D."/>
            <person name="Vollmers J."/>
            <person name="Rivas-Marin E."/>
            <person name="Kohn T."/>
            <person name="Peeters S.H."/>
            <person name="Heuer A."/>
            <person name="Rast P."/>
            <person name="Oberbeckmann S."/>
            <person name="Bunk B."/>
            <person name="Jeske O."/>
            <person name="Meyerdierks A."/>
            <person name="Storesund J.E."/>
            <person name="Kallscheuer N."/>
            <person name="Luecker S."/>
            <person name="Lage O.M."/>
            <person name="Pohl T."/>
            <person name="Merkel B.J."/>
            <person name="Hornburger P."/>
            <person name="Mueller R.-W."/>
            <person name="Bruemmer F."/>
            <person name="Labrenz M."/>
            <person name="Spormann A.M."/>
            <person name="Op den Camp H."/>
            <person name="Overmann J."/>
            <person name="Amann R."/>
            <person name="Jetten M.S.M."/>
            <person name="Mascher T."/>
            <person name="Medema M.H."/>
            <person name="Devos D.P."/>
            <person name="Kaster A.-K."/>
            <person name="Ovreas L."/>
            <person name="Rohde M."/>
            <person name="Galperin M.Y."/>
            <person name="Jogler C."/>
        </authorList>
    </citation>
    <scope>NUCLEOTIDE SEQUENCE [LARGE SCALE GENOMIC DNA]</scope>
    <source>
        <strain evidence="4">Pan97</strain>
    </source>
</reference>
<feature type="chain" id="PRO_5021977626" evidence="1">
    <location>
        <begin position="23"/>
        <end position="266"/>
    </location>
</feature>
<dbReference type="PANTHER" id="PTHR14859">
    <property type="entry name" value="CALCOFLUOR WHITE HYPERSENSITIVE PROTEIN PRECURSOR"/>
    <property type="match status" value="1"/>
</dbReference>
<feature type="domain" description="Endonuclease/exonuclease/phosphatase" evidence="2">
    <location>
        <begin position="31"/>
        <end position="251"/>
    </location>
</feature>
<dbReference type="SUPFAM" id="SSF56219">
    <property type="entry name" value="DNase I-like"/>
    <property type="match status" value="1"/>
</dbReference>
<dbReference type="InterPro" id="IPR051916">
    <property type="entry name" value="GPI-anchor_lipid_remodeler"/>
</dbReference>
<dbReference type="RefSeq" id="WP_144976593.1">
    <property type="nucleotide sequence ID" value="NZ_CP036289.1"/>
</dbReference>
<protein>
    <submittedName>
        <fullName evidence="3">Endonuclease/Exonuclease/phosphatase family protein</fullName>
    </submittedName>
</protein>
<evidence type="ECO:0000256" key="1">
    <source>
        <dbReference type="SAM" id="SignalP"/>
    </source>
</evidence>
<keyword evidence="3" id="KW-0255">Endonuclease</keyword>
<dbReference type="AlphaFoldDB" id="A0A518CEE8"/>
<proteinExistence type="predicted"/>
<dbReference type="GO" id="GO:0004527">
    <property type="term" value="F:exonuclease activity"/>
    <property type="evidence" value="ECO:0007669"/>
    <property type="project" value="UniProtKB-KW"/>
</dbReference>